<dbReference type="PANTHER" id="PTHR11412:SF171">
    <property type="entry name" value="PREGNANCY ZONE PROTEIN-LIKE PROTEIN"/>
    <property type="match status" value="1"/>
</dbReference>
<evidence type="ECO:0000256" key="1">
    <source>
        <dbReference type="ARBA" id="ARBA00010952"/>
    </source>
</evidence>
<dbReference type="InterPro" id="IPR036595">
    <property type="entry name" value="A-macroglobulin_rcpt-bd_sf"/>
</dbReference>
<evidence type="ECO:0000256" key="6">
    <source>
        <dbReference type="ARBA" id="ARBA00023180"/>
    </source>
</evidence>
<dbReference type="SUPFAM" id="SSF48239">
    <property type="entry name" value="Terpenoid cyclases/Protein prenyltransferases"/>
    <property type="match status" value="1"/>
</dbReference>
<dbReference type="Gene3D" id="2.60.40.1930">
    <property type="match status" value="4"/>
</dbReference>
<dbReference type="Pfam" id="PF07677">
    <property type="entry name" value="A2M_recep"/>
    <property type="match status" value="1"/>
</dbReference>
<dbReference type="InterPro" id="IPR041555">
    <property type="entry name" value="MG3"/>
</dbReference>
<dbReference type="SMART" id="SM01361">
    <property type="entry name" value="A2M_recep"/>
    <property type="match status" value="1"/>
</dbReference>
<name>A0AAW1LUP3_POPJA</name>
<dbReference type="Gene3D" id="2.60.40.10">
    <property type="entry name" value="Immunoglobulins"/>
    <property type="match status" value="2"/>
</dbReference>
<evidence type="ECO:0000313" key="12">
    <source>
        <dbReference type="Proteomes" id="UP001458880"/>
    </source>
</evidence>
<sequence>MRSLLIFLTLYTASFGLENTDASGNRNNGYAFYYPYTMGANQHAKVCLAIDKHLLPAVVKITFENKTCEGTTCAPHTVDKDFSCWEIKAPDQEKNQYSNTKIQIQIETSDKNVKFEEENGLRIFTDNEQVMLETDRNTYKMGDTVKIRLIAFDFDLKPIPNYNVSNLRIRSPYPSNAVVKEWENVSTVLGLAHIEFQLAPDTPEGYWYIQADGLYAGFEVKKYILPRFQAVLNGPDQIYNDSKSVSYTVCGKYSYGRNIKGVALLSAKTRHGYPEEPTSFSQVKNLKGGCAKFELFSEDLGLNNERTWSVDLSASVTEDGTEQVESTSKYVYINRRSYSYRWNYKNTHMKPKLPYKGEFSLDNVQESSSSPTVEMCYKVTADKSKTCSNMTLDSNNHLDFTIPPLTNVSDDSKIEIAARILDLPVGDFNPTQTITLWHSKSKNGIQIINSKKDAVNCQSSLSYTVLYNSGRFKNDEEVEFKYILTSRGDILNTGSVVNKPKKEQLNLDQFKNVIGKESYEAEPNPVDQFNLELKLDERIYTSAKLVVYYDYDNEVISDVIDIDVKACTPNHVEAEWSEKSLYPGEVGTLDIKTEKDSLCSVSSIDKASTFLGSSNHISTNNVVGRFYRYFYQYNLNCIEPKKEINKTVETTTFQPWISYRYYSPLYDSFDAFKDSNIGVMSNLQFISKECQEYPYNPIRRKYKPLSGVAYAMHTTGLAGAAGAPAVPASTNIPVSLEKTHVAEDVGSSVDNRGSAVRSFFPETWLWDLIPVREGETKVDRKLPDSITNWEGSVVCMSENEGIGISDKIEIQGFKPFFVDVLLPYSIKRNKEILHLPIPVFNYLNHSLPIRVTLETSKDIVLVDGQDKNSFTMCLKAEDSYTHNYRIKATKLGNLDITVSAESNPAYAENCAPNSVIQRRDAVKKSLLVEPEGYPSSLIKSALLCANDSAGVDNVNWEIVLPENVVPDTVDGKVSINSDILGPMFQNLESILVVPTGCGEQTMATLTPNLYVLQYLKSNNALTDKIKEKILKNLEIGYQRMLTYAHDDGSFSAFGKSDKEGSMFLTAFVIRTFRQMKQYIFIDDDVINKAIKWMISHQLKNGCFDPVHHVFHEMGLASSKNQTTALTSYVLISLLETNIKIDENVFSDAKKCIIDDPTIDKYTLAISSYALGLLNLDQEVKQRLEKLLKVAESKNGLLWWKQNEKSQSANVEVSSYVLMSLLQQDPVANLGTASSIVRWLQSQMNPRGGFFSTTDTVVGLDAISRYAILVNKKEPNVKVSLATKTDNKDVEITKRDRTKTEVLPFSAYPNEVKAKIVGDGCVAIQAAVNFYLDTPTGIDDLHLDIELKPINQKLKCSLVELKPCVSYTALGQINMAIVEVNMPSGYAADEASLHELRTNNNDKGVKKFELRRNQVVFYLTQLGSDKLCLPFKIEENLIVENVANATVKFYDYYKPEVAISKSFKLEDCDASTPVSA</sequence>
<evidence type="ECO:0000259" key="9">
    <source>
        <dbReference type="SMART" id="SM01360"/>
    </source>
</evidence>
<dbReference type="PROSITE" id="PS00477">
    <property type="entry name" value="ALPHA_2_MACROGLOBULIN"/>
    <property type="match status" value="1"/>
</dbReference>
<dbReference type="SUPFAM" id="SSF49410">
    <property type="entry name" value="Alpha-macroglobulin receptor domain"/>
    <property type="match status" value="1"/>
</dbReference>
<keyword evidence="2" id="KW-0646">Protease inhibitor</keyword>
<dbReference type="SMART" id="SM01419">
    <property type="entry name" value="Thiol-ester_cl"/>
    <property type="match status" value="1"/>
</dbReference>
<keyword evidence="6" id="KW-0325">Glycoprotein</keyword>
<proteinExistence type="inferred from homology"/>
<keyword evidence="3 7" id="KW-0732">Signal</keyword>
<dbReference type="Proteomes" id="UP001458880">
    <property type="component" value="Unassembled WGS sequence"/>
</dbReference>
<reference evidence="11 12" key="1">
    <citation type="journal article" date="2024" name="BMC Genomics">
        <title>De novo assembly and annotation of Popillia japonica's genome with initial clues to its potential as an invasive pest.</title>
        <authorList>
            <person name="Cucini C."/>
            <person name="Boschi S."/>
            <person name="Funari R."/>
            <person name="Cardaioli E."/>
            <person name="Iannotti N."/>
            <person name="Marturano G."/>
            <person name="Paoli F."/>
            <person name="Bruttini M."/>
            <person name="Carapelli A."/>
            <person name="Frati F."/>
            <person name="Nardi F."/>
        </authorList>
    </citation>
    <scope>NUCLEOTIDE SEQUENCE [LARGE SCALE GENOMIC DNA]</scope>
    <source>
        <strain evidence="11">DMR45628</strain>
    </source>
</reference>
<keyword evidence="11" id="KW-0675">Receptor</keyword>
<dbReference type="InterPro" id="IPR001599">
    <property type="entry name" value="Macroglobln_a2"/>
</dbReference>
<dbReference type="InterPro" id="IPR011625">
    <property type="entry name" value="A2M_N_BRD"/>
</dbReference>
<feature type="chain" id="PRO_5043822377" evidence="7">
    <location>
        <begin position="17"/>
        <end position="1475"/>
    </location>
</feature>
<accession>A0AAW1LUP3</accession>
<feature type="domain" description="Alpha-2-macroglobulin" evidence="9">
    <location>
        <begin position="763"/>
        <end position="853"/>
    </location>
</feature>
<feature type="signal peptide" evidence="7">
    <location>
        <begin position="1"/>
        <end position="16"/>
    </location>
</feature>
<evidence type="ECO:0000256" key="5">
    <source>
        <dbReference type="ARBA" id="ARBA00023157"/>
    </source>
</evidence>
<dbReference type="InterPro" id="IPR011626">
    <property type="entry name" value="Alpha-macroglobulin_TED"/>
</dbReference>
<dbReference type="InterPro" id="IPR047565">
    <property type="entry name" value="Alpha-macroglob_thiol-ester_cl"/>
</dbReference>
<dbReference type="CDD" id="cd02897">
    <property type="entry name" value="A2M_2"/>
    <property type="match status" value="1"/>
</dbReference>
<keyword evidence="5" id="KW-1015">Disulfide bond</keyword>
<keyword evidence="12" id="KW-1185">Reference proteome</keyword>
<evidence type="ECO:0000259" key="8">
    <source>
        <dbReference type="SMART" id="SM01359"/>
    </source>
</evidence>
<dbReference type="Pfam" id="PF07678">
    <property type="entry name" value="TED_complement"/>
    <property type="match status" value="1"/>
</dbReference>
<dbReference type="Pfam" id="PF01835">
    <property type="entry name" value="MG2"/>
    <property type="match status" value="1"/>
</dbReference>
<dbReference type="Pfam" id="PF07703">
    <property type="entry name" value="A2M_BRD"/>
    <property type="match status" value="1"/>
</dbReference>
<dbReference type="Gene3D" id="2.60.120.1540">
    <property type="match status" value="1"/>
</dbReference>
<evidence type="ECO:0000256" key="4">
    <source>
        <dbReference type="ARBA" id="ARBA00022900"/>
    </source>
</evidence>
<protein>
    <submittedName>
        <fullName evidence="11">A-macroglobulin receptor binding domain</fullName>
    </submittedName>
</protein>
<dbReference type="InterPro" id="IPR050473">
    <property type="entry name" value="A2M/Complement_sys"/>
</dbReference>
<feature type="domain" description="Alpha-2-macroglobulin bait region" evidence="8">
    <location>
        <begin position="445"/>
        <end position="611"/>
    </location>
</feature>
<dbReference type="Gene3D" id="2.20.130.20">
    <property type="match status" value="1"/>
</dbReference>
<dbReference type="InterPro" id="IPR014756">
    <property type="entry name" value="Ig_E-set"/>
</dbReference>
<evidence type="ECO:0000313" key="11">
    <source>
        <dbReference type="EMBL" id="KAK9737462.1"/>
    </source>
</evidence>
<dbReference type="SMART" id="SM01360">
    <property type="entry name" value="A2M"/>
    <property type="match status" value="1"/>
</dbReference>
<dbReference type="Pfam" id="PF17791">
    <property type="entry name" value="MG3"/>
    <property type="match status" value="1"/>
</dbReference>
<dbReference type="InterPro" id="IPR013783">
    <property type="entry name" value="Ig-like_fold"/>
</dbReference>
<evidence type="ECO:0000256" key="7">
    <source>
        <dbReference type="SAM" id="SignalP"/>
    </source>
</evidence>
<keyword evidence="4" id="KW-0722">Serine protease inhibitor</keyword>
<gene>
    <name evidence="11" type="ORF">QE152_g10671</name>
</gene>
<dbReference type="PANTHER" id="PTHR11412">
    <property type="entry name" value="MACROGLOBULIN / COMPLEMENT"/>
    <property type="match status" value="1"/>
</dbReference>
<evidence type="ECO:0000256" key="3">
    <source>
        <dbReference type="ARBA" id="ARBA00022729"/>
    </source>
</evidence>
<dbReference type="Gene3D" id="2.60.40.690">
    <property type="entry name" value="Alpha-macroglobulin, receptor-binding domain"/>
    <property type="match status" value="1"/>
</dbReference>
<dbReference type="InterPro" id="IPR002890">
    <property type="entry name" value="MG2"/>
</dbReference>
<comment type="similarity">
    <text evidence="1">Belongs to the protease inhibitor I39 (alpha-2-macroglobulin) family.</text>
</comment>
<feature type="domain" description="Alpha-macroglobulin receptor-binding" evidence="10">
    <location>
        <begin position="1372"/>
        <end position="1462"/>
    </location>
</feature>
<dbReference type="GO" id="GO:0004867">
    <property type="term" value="F:serine-type endopeptidase inhibitor activity"/>
    <property type="evidence" value="ECO:0007669"/>
    <property type="project" value="UniProtKB-KW"/>
</dbReference>
<dbReference type="InterPro" id="IPR041813">
    <property type="entry name" value="A2M_TED"/>
</dbReference>
<comment type="caution">
    <text evidence="11">The sequence shown here is derived from an EMBL/GenBank/DDBJ whole genome shotgun (WGS) entry which is preliminary data.</text>
</comment>
<dbReference type="InterPro" id="IPR019742">
    <property type="entry name" value="MacrogloblnA2_CS"/>
</dbReference>
<dbReference type="InterPro" id="IPR008930">
    <property type="entry name" value="Terpenoid_cyclase/PrenylTrfase"/>
</dbReference>
<dbReference type="Gene3D" id="2.60.40.1940">
    <property type="match status" value="1"/>
</dbReference>
<dbReference type="SMART" id="SM01359">
    <property type="entry name" value="A2M_N_2"/>
    <property type="match status" value="1"/>
</dbReference>
<dbReference type="SUPFAM" id="SSF81296">
    <property type="entry name" value="E set domains"/>
    <property type="match status" value="1"/>
</dbReference>
<organism evidence="11 12">
    <name type="scientific">Popillia japonica</name>
    <name type="common">Japanese beetle</name>
    <dbReference type="NCBI Taxonomy" id="7064"/>
    <lineage>
        <taxon>Eukaryota</taxon>
        <taxon>Metazoa</taxon>
        <taxon>Ecdysozoa</taxon>
        <taxon>Arthropoda</taxon>
        <taxon>Hexapoda</taxon>
        <taxon>Insecta</taxon>
        <taxon>Pterygota</taxon>
        <taxon>Neoptera</taxon>
        <taxon>Endopterygota</taxon>
        <taxon>Coleoptera</taxon>
        <taxon>Polyphaga</taxon>
        <taxon>Scarabaeiformia</taxon>
        <taxon>Scarabaeidae</taxon>
        <taxon>Rutelinae</taxon>
        <taxon>Popillia</taxon>
    </lineage>
</organism>
<dbReference type="GO" id="GO:0005615">
    <property type="term" value="C:extracellular space"/>
    <property type="evidence" value="ECO:0007669"/>
    <property type="project" value="InterPro"/>
</dbReference>
<dbReference type="Pfam" id="PF00207">
    <property type="entry name" value="A2M"/>
    <property type="match status" value="1"/>
</dbReference>
<dbReference type="EMBL" id="JASPKY010000099">
    <property type="protein sequence ID" value="KAK9737462.1"/>
    <property type="molecule type" value="Genomic_DNA"/>
</dbReference>
<evidence type="ECO:0000259" key="10">
    <source>
        <dbReference type="SMART" id="SM01361"/>
    </source>
</evidence>
<dbReference type="Gene3D" id="6.20.50.160">
    <property type="match status" value="1"/>
</dbReference>
<evidence type="ECO:0000256" key="2">
    <source>
        <dbReference type="ARBA" id="ARBA00022690"/>
    </source>
</evidence>
<dbReference type="Gene3D" id="1.50.10.20">
    <property type="match status" value="1"/>
</dbReference>
<dbReference type="InterPro" id="IPR009048">
    <property type="entry name" value="A-macroglobulin_rcpt-bd"/>
</dbReference>